<evidence type="ECO:0000313" key="2">
    <source>
        <dbReference type="Proteomes" id="UP001145742"/>
    </source>
</evidence>
<name>A0ABQ9CMV1_9PASS</name>
<evidence type="ECO:0000313" key="1">
    <source>
        <dbReference type="EMBL" id="KAJ7405714.1"/>
    </source>
</evidence>
<proteinExistence type="predicted"/>
<dbReference type="Proteomes" id="UP001145742">
    <property type="component" value="Unassembled WGS sequence"/>
</dbReference>
<accession>A0ABQ9CMV1</accession>
<gene>
    <name evidence="1" type="ORF">WISP_138172</name>
</gene>
<protein>
    <recommendedName>
        <fullName evidence="3">Reverse transcriptase domain-containing protein</fullName>
    </recommendedName>
</protein>
<comment type="caution">
    <text evidence="1">The sequence shown here is derived from an EMBL/GenBank/DDBJ whole genome shotgun (WGS) entry which is preliminary data.</text>
</comment>
<sequence>MQSMEGSTLEQDLVLQLHPYTSMGPDGIHLRILKELADVITKPLMMIFEWSWESGEIPTDWKLVNIVSVFKKVLDAKIEERYKAMRECSKKGNKERKPYEERLRSLVLFSLEKRRLMGHLIAVTTSL</sequence>
<dbReference type="EMBL" id="WHWB01034693">
    <property type="protein sequence ID" value="KAJ7405714.1"/>
    <property type="molecule type" value="Genomic_DNA"/>
</dbReference>
<dbReference type="PANTHER" id="PTHR33395:SF22">
    <property type="entry name" value="REVERSE TRANSCRIPTASE DOMAIN-CONTAINING PROTEIN"/>
    <property type="match status" value="1"/>
</dbReference>
<organism evidence="1 2">
    <name type="scientific">Willisornis vidua</name>
    <name type="common">Xingu scale-backed antbird</name>
    <dbReference type="NCBI Taxonomy" id="1566151"/>
    <lineage>
        <taxon>Eukaryota</taxon>
        <taxon>Metazoa</taxon>
        <taxon>Chordata</taxon>
        <taxon>Craniata</taxon>
        <taxon>Vertebrata</taxon>
        <taxon>Euteleostomi</taxon>
        <taxon>Archelosauria</taxon>
        <taxon>Archosauria</taxon>
        <taxon>Dinosauria</taxon>
        <taxon>Saurischia</taxon>
        <taxon>Theropoda</taxon>
        <taxon>Coelurosauria</taxon>
        <taxon>Aves</taxon>
        <taxon>Neognathae</taxon>
        <taxon>Neoaves</taxon>
        <taxon>Telluraves</taxon>
        <taxon>Australaves</taxon>
        <taxon>Passeriformes</taxon>
        <taxon>Thamnophilidae</taxon>
        <taxon>Willisornis</taxon>
    </lineage>
</organism>
<dbReference type="PANTHER" id="PTHR33395">
    <property type="entry name" value="TRANSCRIPTASE, PUTATIVE-RELATED-RELATED"/>
    <property type="match status" value="1"/>
</dbReference>
<reference evidence="1" key="1">
    <citation type="submission" date="2019-10" db="EMBL/GenBank/DDBJ databases">
        <authorList>
            <person name="Soares A.E.R."/>
            <person name="Aleixo A."/>
            <person name="Schneider P."/>
            <person name="Miyaki C.Y."/>
            <person name="Schneider M.P."/>
            <person name="Mello C."/>
            <person name="Vasconcelos A.T.R."/>
        </authorList>
    </citation>
    <scope>NUCLEOTIDE SEQUENCE</scope>
    <source>
        <tissue evidence="1">Muscle</tissue>
    </source>
</reference>
<evidence type="ECO:0008006" key="3">
    <source>
        <dbReference type="Google" id="ProtNLM"/>
    </source>
</evidence>
<keyword evidence="2" id="KW-1185">Reference proteome</keyword>